<feature type="domain" description="HTH LytTR-type" evidence="3">
    <location>
        <begin position="135"/>
        <end position="202"/>
    </location>
</feature>
<dbReference type="InterPro" id="IPR051271">
    <property type="entry name" value="2C-system_Tx_regulators"/>
</dbReference>
<dbReference type="SMART" id="SM00850">
    <property type="entry name" value="LytTR"/>
    <property type="match status" value="1"/>
</dbReference>
<sequence length="234" mass="26610">MESKQLIRCIIVDDEHPAIRLLSGYVKRTPGLQLVLQTTSAAEALEAIIKGGADLVLLDIQMPEITGIEIMESLKNSQAKVILTTAYAEYALEGYKYDVIDYLLKPVTFERFLVAIAKAKQRISNLLPQQCSGYLLLRTEYKVQKTDFSTILYIEGLGDYLIFYLTTGKLMTLERMKNIEQALPYECFVRIHKSYIVNISKIDYFEKAKIVIAGQHLPIGDTFKNAVKIKLGWY</sequence>
<dbReference type="EMBL" id="BAABFT010000002">
    <property type="protein sequence ID" value="GAA4312315.1"/>
    <property type="molecule type" value="Genomic_DNA"/>
</dbReference>
<dbReference type="InterPro" id="IPR001789">
    <property type="entry name" value="Sig_transdc_resp-reg_receiver"/>
</dbReference>
<dbReference type="RefSeq" id="WP_345209673.1">
    <property type="nucleotide sequence ID" value="NZ_BAABFT010000002.1"/>
</dbReference>
<dbReference type="Gene3D" id="2.40.50.1020">
    <property type="entry name" value="LytTr DNA-binding domain"/>
    <property type="match status" value="1"/>
</dbReference>
<evidence type="ECO:0000259" key="3">
    <source>
        <dbReference type="PROSITE" id="PS50930"/>
    </source>
</evidence>
<dbReference type="InterPro" id="IPR011006">
    <property type="entry name" value="CheY-like_superfamily"/>
</dbReference>
<feature type="modified residue" description="4-aspartylphosphate" evidence="1">
    <location>
        <position position="59"/>
    </location>
</feature>
<dbReference type="Pfam" id="PF00072">
    <property type="entry name" value="Response_reg"/>
    <property type="match status" value="1"/>
</dbReference>
<dbReference type="Gene3D" id="3.40.50.2300">
    <property type="match status" value="1"/>
</dbReference>
<dbReference type="GO" id="GO:0003677">
    <property type="term" value="F:DNA binding"/>
    <property type="evidence" value="ECO:0007669"/>
    <property type="project" value="UniProtKB-KW"/>
</dbReference>
<gene>
    <name evidence="4" type="ORF">GCM10023149_07630</name>
</gene>
<dbReference type="SMART" id="SM00448">
    <property type="entry name" value="REC"/>
    <property type="match status" value="1"/>
</dbReference>
<reference evidence="5" key="1">
    <citation type="journal article" date="2019" name="Int. J. Syst. Evol. Microbiol.">
        <title>The Global Catalogue of Microorganisms (GCM) 10K type strain sequencing project: providing services to taxonomists for standard genome sequencing and annotation.</title>
        <authorList>
            <consortium name="The Broad Institute Genomics Platform"/>
            <consortium name="The Broad Institute Genome Sequencing Center for Infectious Disease"/>
            <person name="Wu L."/>
            <person name="Ma J."/>
        </authorList>
    </citation>
    <scope>NUCLEOTIDE SEQUENCE [LARGE SCALE GENOMIC DNA]</scope>
    <source>
        <strain evidence="5">JCM 17705</strain>
    </source>
</reference>
<keyword evidence="1" id="KW-0597">Phosphoprotein</keyword>
<comment type="caution">
    <text evidence="4">The sequence shown here is derived from an EMBL/GenBank/DDBJ whole genome shotgun (WGS) entry which is preliminary data.</text>
</comment>
<organism evidence="4 5">
    <name type="scientific">Mucilaginibacter gynuensis</name>
    <dbReference type="NCBI Taxonomy" id="1302236"/>
    <lineage>
        <taxon>Bacteria</taxon>
        <taxon>Pseudomonadati</taxon>
        <taxon>Bacteroidota</taxon>
        <taxon>Sphingobacteriia</taxon>
        <taxon>Sphingobacteriales</taxon>
        <taxon>Sphingobacteriaceae</taxon>
        <taxon>Mucilaginibacter</taxon>
    </lineage>
</organism>
<protein>
    <submittedName>
        <fullName evidence="4">LytTR family DNA-binding domain-containing protein</fullName>
    </submittedName>
</protein>
<evidence type="ECO:0000256" key="1">
    <source>
        <dbReference type="PROSITE-ProRule" id="PRU00169"/>
    </source>
</evidence>
<evidence type="ECO:0000313" key="5">
    <source>
        <dbReference type="Proteomes" id="UP001500582"/>
    </source>
</evidence>
<dbReference type="SUPFAM" id="SSF52172">
    <property type="entry name" value="CheY-like"/>
    <property type="match status" value="1"/>
</dbReference>
<dbReference type="PROSITE" id="PS50110">
    <property type="entry name" value="RESPONSE_REGULATORY"/>
    <property type="match status" value="1"/>
</dbReference>
<name>A0ABP8FW96_9SPHI</name>
<dbReference type="PANTHER" id="PTHR45526:SF1">
    <property type="entry name" value="TRANSCRIPTIONAL REGULATORY PROTEIN DCUR-RELATED"/>
    <property type="match status" value="1"/>
</dbReference>
<dbReference type="Pfam" id="PF04397">
    <property type="entry name" value="LytTR"/>
    <property type="match status" value="1"/>
</dbReference>
<feature type="domain" description="Response regulatory" evidence="2">
    <location>
        <begin position="8"/>
        <end position="120"/>
    </location>
</feature>
<evidence type="ECO:0000313" key="4">
    <source>
        <dbReference type="EMBL" id="GAA4312315.1"/>
    </source>
</evidence>
<dbReference type="InterPro" id="IPR007492">
    <property type="entry name" value="LytTR_DNA-bd_dom"/>
</dbReference>
<dbReference type="Proteomes" id="UP001500582">
    <property type="component" value="Unassembled WGS sequence"/>
</dbReference>
<dbReference type="PROSITE" id="PS50930">
    <property type="entry name" value="HTH_LYTTR"/>
    <property type="match status" value="1"/>
</dbReference>
<evidence type="ECO:0000259" key="2">
    <source>
        <dbReference type="PROSITE" id="PS50110"/>
    </source>
</evidence>
<proteinExistence type="predicted"/>
<dbReference type="PANTHER" id="PTHR45526">
    <property type="entry name" value="TRANSCRIPTIONAL REGULATORY PROTEIN DPIA"/>
    <property type="match status" value="1"/>
</dbReference>
<accession>A0ABP8FW96</accession>
<keyword evidence="5" id="KW-1185">Reference proteome</keyword>
<keyword evidence="4" id="KW-0238">DNA-binding</keyword>